<keyword evidence="5" id="KW-0539">Nucleus</keyword>
<evidence type="ECO:0000256" key="1">
    <source>
        <dbReference type="ARBA" id="ARBA00004123"/>
    </source>
</evidence>
<feature type="region of interest" description="Disordered" evidence="7">
    <location>
        <begin position="537"/>
        <end position="556"/>
    </location>
</feature>
<comment type="caution">
    <text evidence="10">The sequence shown here is derived from an EMBL/GenBank/DDBJ whole genome shotgun (WGS) entry which is preliminary data.</text>
</comment>
<feature type="region of interest" description="Disordered" evidence="7">
    <location>
        <begin position="1029"/>
        <end position="1079"/>
    </location>
</feature>
<dbReference type="InterPro" id="IPR003441">
    <property type="entry name" value="NAC-dom"/>
</dbReference>
<dbReference type="InterPro" id="IPR026896">
    <property type="entry name" value="CSTF_C"/>
</dbReference>
<dbReference type="GO" id="GO:0005634">
    <property type="term" value="C:nucleus"/>
    <property type="evidence" value="ECO:0007669"/>
    <property type="project" value="UniProtKB-SubCell"/>
</dbReference>
<dbReference type="Pfam" id="PF02365">
    <property type="entry name" value="NAM"/>
    <property type="match status" value="1"/>
</dbReference>
<proteinExistence type="predicted"/>
<dbReference type="AlphaFoldDB" id="A0AAP0MQI8"/>
<protein>
    <submittedName>
        <fullName evidence="10">Uncharacterized protein</fullName>
    </submittedName>
</protein>
<keyword evidence="11" id="KW-1185">Reference proteome</keyword>
<dbReference type="GO" id="GO:0003723">
    <property type="term" value="F:RNA binding"/>
    <property type="evidence" value="ECO:0007669"/>
    <property type="project" value="UniProtKB-UniRule"/>
</dbReference>
<feature type="compositionally biased region" description="Polar residues" evidence="7">
    <location>
        <begin position="537"/>
        <end position="552"/>
    </location>
</feature>
<evidence type="ECO:0000259" key="8">
    <source>
        <dbReference type="PROSITE" id="PS50102"/>
    </source>
</evidence>
<evidence type="ECO:0000313" key="10">
    <source>
        <dbReference type="EMBL" id="KAK9216412.1"/>
    </source>
</evidence>
<keyword evidence="2" id="KW-0805">Transcription regulation</keyword>
<keyword evidence="4" id="KW-0804">Transcription</keyword>
<evidence type="ECO:0000259" key="9">
    <source>
        <dbReference type="PROSITE" id="PS51005"/>
    </source>
</evidence>
<dbReference type="PANTHER" id="PTHR47239:SF1">
    <property type="entry name" value="EXTENSIN-3-LIKE"/>
    <property type="match status" value="1"/>
</dbReference>
<keyword evidence="6" id="KW-0694">RNA-binding</keyword>
<evidence type="ECO:0000313" key="11">
    <source>
        <dbReference type="Proteomes" id="UP001428341"/>
    </source>
</evidence>
<dbReference type="CDD" id="cd12398">
    <property type="entry name" value="RRM_CSTF2_RNA15_like"/>
    <property type="match status" value="1"/>
</dbReference>
<dbReference type="InterPro" id="IPR012677">
    <property type="entry name" value="Nucleotide-bd_a/b_plait_sf"/>
</dbReference>
<evidence type="ECO:0000256" key="6">
    <source>
        <dbReference type="PROSITE-ProRule" id="PRU00176"/>
    </source>
</evidence>
<dbReference type="Pfam" id="PF14304">
    <property type="entry name" value="CSTF_C"/>
    <property type="match status" value="1"/>
</dbReference>
<feature type="region of interest" description="Disordered" evidence="7">
    <location>
        <begin position="960"/>
        <end position="983"/>
    </location>
</feature>
<dbReference type="Gene3D" id="3.30.70.330">
    <property type="match status" value="1"/>
</dbReference>
<evidence type="ECO:0000256" key="7">
    <source>
        <dbReference type="SAM" id="MobiDB-lite"/>
    </source>
</evidence>
<dbReference type="FunFam" id="3.30.70.330:FF:000378">
    <property type="entry name" value="Cleavage stimulating factor 64"/>
    <property type="match status" value="1"/>
</dbReference>
<dbReference type="GO" id="GO:0031124">
    <property type="term" value="P:mRNA 3'-end processing"/>
    <property type="evidence" value="ECO:0007669"/>
    <property type="project" value="InterPro"/>
</dbReference>
<evidence type="ECO:0000256" key="2">
    <source>
        <dbReference type="ARBA" id="ARBA00023015"/>
    </source>
</evidence>
<dbReference type="PANTHER" id="PTHR47239">
    <property type="match status" value="1"/>
</dbReference>
<dbReference type="InterPro" id="IPR038192">
    <property type="entry name" value="CSTF_C_sf"/>
</dbReference>
<feature type="compositionally biased region" description="Basic and acidic residues" evidence="7">
    <location>
        <begin position="1061"/>
        <end position="1075"/>
    </location>
</feature>
<dbReference type="FunFam" id="2.170.150.80:FF:000002">
    <property type="entry name" value="Nac domain-containing protein 86"/>
    <property type="match status" value="1"/>
</dbReference>
<evidence type="ECO:0000256" key="3">
    <source>
        <dbReference type="ARBA" id="ARBA00023125"/>
    </source>
</evidence>
<dbReference type="PROSITE" id="PS50102">
    <property type="entry name" value="RRM"/>
    <property type="match status" value="1"/>
</dbReference>
<comment type="subcellular location">
    <subcellularLocation>
        <location evidence="1">Nucleus</location>
    </subcellularLocation>
</comment>
<keyword evidence="3" id="KW-0238">DNA-binding</keyword>
<dbReference type="GO" id="GO:0003677">
    <property type="term" value="F:DNA binding"/>
    <property type="evidence" value="ECO:0007669"/>
    <property type="project" value="UniProtKB-KW"/>
</dbReference>
<dbReference type="GO" id="GO:0006355">
    <property type="term" value="P:regulation of DNA-templated transcription"/>
    <property type="evidence" value="ECO:0007669"/>
    <property type="project" value="InterPro"/>
</dbReference>
<sequence>MKVTSENVWPPGFRFHPTDEELVLFYLKRKICKKKIKFDIIAEADVYKWEPEELPGQSLLKSGDRQWFFFSPRDRKYPNGARSNRATRHGYWKATGKDRNVTCHSRNVGVKKTLVFYRGRAPSGERTDWVMHEYTLDEEELQRCQNIYDYYALYKVFKKSGPGPKNGEQYGAPFKEEDWVDDEDLVDTKTVEVIPSRELKEVESVRDVKPNGQAPVVLDDIEAFIKQLADEPLPAEPQTNYTYEAPQVVGEEEAQSTLVDASSREVMFSKPISACNEQASFDFTQSATSNLQLYETSEVTSAPNNCEQVLQICEEDFLEMDDLIGPQPTVSTSEVANLQFNEFDGLSELDLFHDAALFLQDLEPVDQEENTNALGDNLVNQVDHQFQPQSVVNQVDHQLQPNLIVNQMNHQLEPNSMGNQTSHQLQTNLAVSHVDYQLQPHSLCAEDISSQQWMHDLCAEDISSQQWMHDLCAEDISSQPWMHDQLTNFFTPTESTQGISCPPISAYPYRALDEMDGLVDMTTVHMAKSLCSIQQSANHPTEANQNQDQSGQEVGGATSRFASSLWAFVESIPTTPASASESPLVNRALERMSSFSRMRITARNPNVAGGDAAAVTRRQPQARLAQSVERKALNLVVVGSSPTNEEDEAALHLLLFLLTSMASSQHRCVFVGNIPYDATEEQLIEICREVGPVVSFRLVIDRETGKPKGYGFCEYKDEETALSARRNLQGYEINGRQLRVDFAENDKGADRNREQGRGGPGMAAIVDPQKQLGGPAIHGESVHHQPIGLHIAITAAAVMTGALGAAQVGIQSNQNGIQSQLASPNDPLTLHLAKMSRNQLNEIMSEMKLMATQNKEQARQLLLAKPPLLKALFQAQIMLGMATPQVLQMPILRQGPGHPAQPLFQDGQQQVAQLPGLPPLAQKMQLMPKVQEAQIQLHNQFSAATQPTLHPQIQLPQNAKNQALQQASLPGQSGIPMLPSMHPSVRPQIQLANSSSLNQQVHPPSLENQVQVSASNLGQSTWTKLPNSAMRSSFLPHPPSSDAGFQPGPSTSAGIGQTVSRDAERSARVPEDGTRAHRNNAYTNMSMGLASKRSTVNDSLDSISHPSKIVKTEDGSGTSFSVGALNVSKPIGSAPSQAFGAGLVPVNQVPKVEEVQYSEKQIPQPQISPDVESALLQQVLSLTPEQLNSLPPEQRQQVIQLQQALLRDQMQPS</sequence>
<dbReference type="Pfam" id="PF00076">
    <property type="entry name" value="RRM_1"/>
    <property type="match status" value="1"/>
</dbReference>
<dbReference type="InterPro" id="IPR025742">
    <property type="entry name" value="CSTF2_hinge"/>
</dbReference>
<dbReference type="InterPro" id="IPR035979">
    <property type="entry name" value="RBD_domain_sf"/>
</dbReference>
<dbReference type="InterPro" id="IPR000504">
    <property type="entry name" value="RRM_dom"/>
</dbReference>
<dbReference type="Pfam" id="PF14327">
    <property type="entry name" value="CSTF2_hinge"/>
    <property type="match status" value="1"/>
</dbReference>
<dbReference type="Proteomes" id="UP001428341">
    <property type="component" value="Unassembled WGS sequence"/>
</dbReference>
<name>A0AAP0MQI8_9ROSI</name>
<dbReference type="EMBL" id="JBCGBO010000003">
    <property type="protein sequence ID" value="KAK9216412.1"/>
    <property type="molecule type" value="Genomic_DNA"/>
</dbReference>
<feature type="compositionally biased region" description="Polar residues" evidence="7">
    <location>
        <begin position="1048"/>
        <end position="1060"/>
    </location>
</feature>
<reference evidence="10 11" key="1">
    <citation type="submission" date="2024-05" db="EMBL/GenBank/DDBJ databases">
        <title>Haplotype-resolved chromosome-level genome assembly of Huyou (Citrus changshanensis).</title>
        <authorList>
            <person name="Miao C."/>
            <person name="Chen W."/>
            <person name="Wu Y."/>
            <person name="Wang L."/>
            <person name="Zhao S."/>
            <person name="Grierson D."/>
            <person name="Xu C."/>
            <person name="Chen K."/>
        </authorList>
    </citation>
    <scope>NUCLEOTIDE SEQUENCE [LARGE SCALE GENOMIC DNA]</scope>
    <source>
        <strain evidence="10">01-14</strain>
        <tissue evidence="10">Leaf</tissue>
    </source>
</reference>
<evidence type="ECO:0000256" key="4">
    <source>
        <dbReference type="ARBA" id="ARBA00023163"/>
    </source>
</evidence>
<organism evidence="10 11">
    <name type="scientific">Citrus x changshan-huyou</name>
    <dbReference type="NCBI Taxonomy" id="2935761"/>
    <lineage>
        <taxon>Eukaryota</taxon>
        <taxon>Viridiplantae</taxon>
        <taxon>Streptophyta</taxon>
        <taxon>Embryophyta</taxon>
        <taxon>Tracheophyta</taxon>
        <taxon>Spermatophyta</taxon>
        <taxon>Magnoliopsida</taxon>
        <taxon>eudicotyledons</taxon>
        <taxon>Gunneridae</taxon>
        <taxon>Pentapetalae</taxon>
        <taxon>rosids</taxon>
        <taxon>malvids</taxon>
        <taxon>Sapindales</taxon>
        <taxon>Rutaceae</taxon>
        <taxon>Aurantioideae</taxon>
        <taxon>Citrus</taxon>
    </lineage>
</organism>
<accession>A0AAP0MQI8</accession>
<dbReference type="InterPro" id="IPR036093">
    <property type="entry name" value="NAC_dom_sf"/>
</dbReference>
<dbReference type="SUPFAM" id="SSF101941">
    <property type="entry name" value="NAC domain"/>
    <property type="match status" value="1"/>
</dbReference>
<dbReference type="Gene3D" id="1.10.20.70">
    <property type="entry name" value="Transcription termination and cleavage factor, C-terminal domain"/>
    <property type="match status" value="1"/>
</dbReference>
<evidence type="ECO:0000256" key="5">
    <source>
        <dbReference type="ARBA" id="ARBA00023242"/>
    </source>
</evidence>
<feature type="domain" description="NAC" evidence="9">
    <location>
        <begin position="9"/>
        <end position="159"/>
    </location>
</feature>
<dbReference type="SUPFAM" id="SSF54928">
    <property type="entry name" value="RNA-binding domain, RBD"/>
    <property type="match status" value="1"/>
</dbReference>
<gene>
    <name evidence="10" type="ORF">WN944_008421</name>
</gene>
<dbReference type="Gene3D" id="2.170.150.80">
    <property type="entry name" value="NAC domain"/>
    <property type="match status" value="1"/>
</dbReference>
<feature type="domain" description="RRM" evidence="8">
    <location>
        <begin position="667"/>
        <end position="745"/>
    </location>
</feature>
<feature type="compositionally biased region" description="Polar residues" evidence="7">
    <location>
        <begin position="960"/>
        <end position="971"/>
    </location>
</feature>
<dbReference type="FunFam" id="1.10.20.70:FF:000002">
    <property type="entry name" value="Related to Cleavage stimulation factor"/>
    <property type="match status" value="1"/>
</dbReference>
<dbReference type="SMART" id="SM00360">
    <property type="entry name" value="RRM"/>
    <property type="match status" value="1"/>
</dbReference>
<dbReference type="PROSITE" id="PS51005">
    <property type="entry name" value="NAC"/>
    <property type="match status" value="1"/>
</dbReference>